<dbReference type="NCBIfam" id="TIGR01764">
    <property type="entry name" value="excise"/>
    <property type="match status" value="1"/>
</dbReference>
<dbReference type="InterPro" id="IPR009061">
    <property type="entry name" value="DNA-bd_dom_put_sf"/>
</dbReference>
<proteinExistence type="predicted"/>
<dbReference type="KEGG" id="bhg:I6G56_27325"/>
<accession>A0A7U4SVT6</accession>
<dbReference type="Proteomes" id="UP000594943">
    <property type="component" value="Chromosome 2"/>
</dbReference>
<evidence type="ECO:0000313" key="2">
    <source>
        <dbReference type="Proteomes" id="UP000594943"/>
    </source>
</evidence>
<dbReference type="InterPro" id="IPR041657">
    <property type="entry name" value="HTH_17"/>
</dbReference>
<dbReference type="InterPro" id="IPR010093">
    <property type="entry name" value="SinI_DNA-bd"/>
</dbReference>
<dbReference type="GO" id="GO:0003677">
    <property type="term" value="F:DNA binding"/>
    <property type="evidence" value="ECO:0007669"/>
    <property type="project" value="InterPro"/>
</dbReference>
<dbReference type="RefSeq" id="WP_006027988.1">
    <property type="nucleotide sequence ID" value="NZ_CP013382.1"/>
</dbReference>
<sequence>MLEPFHTVDEAAERLRLHPKTVLRFIREGRLRATRIGKAYRIARADLDAFAGAPPDAAKQPPPARVTCVADLQDASPELHGHVARSLQAMLSTHETRAHPVHLETIFDPAERRLKVVIVASAGDAAALLGMLDTLAASFAR</sequence>
<name>A0A7U4SVT6_9BURK</name>
<protein>
    <submittedName>
        <fullName evidence="1">Helix-turn-helix domain-containing protein</fullName>
    </submittedName>
</protein>
<dbReference type="AlphaFoldDB" id="A0A7U4SVT6"/>
<organism evidence="1 2">
    <name type="scientific">Burkholderia humptydooensis</name>
    <dbReference type="NCBI Taxonomy" id="430531"/>
    <lineage>
        <taxon>Bacteria</taxon>
        <taxon>Pseudomonadati</taxon>
        <taxon>Pseudomonadota</taxon>
        <taxon>Betaproteobacteria</taxon>
        <taxon>Burkholderiales</taxon>
        <taxon>Burkholderiaceae</taxon>
        <taxon>Burkholderia</taxon>
        <taxon>pseudomallei group</taxon>
    </lineage>
</organism>
<evidence type="ECO:0000313" key="1">
    <source>
        <dbReference type="EMBL" id="QPS45851.1"/>
    </source>
</evidence>
<dbReference type="Pfam" id="PF12728">
    <property type="entry name" value="HTH_17"/>
    <property type="match status" value="1"/>
</dbReference>
<gene>
    <name evidence="1" type="ORF">I6G56_27325</name>
</gene>
<reference evidence="1 2" key="1">
    <citation type="submission" date="2020-12" db="EMBL/GenBank/DDBJ databases">
        <title>FDA dAtabase for Regulatory Grade micrObial Sequences (FDA-ARGOS): Supporting development and validation of Infectious Disease Dx tests.</title>
        <authorList>
            <person name="Nelson B."/>
            <person name="Plummer A."/>
            <person name="Tallon L."/>
            <person name="Sadzewicz L."/>
            <person name="Zhao X."/>
            <person name="Boylan J."/>
            <person name="Ott S."/>
            <person name="Bowen H."/>
            <person name="Vavikolanu K."/>
            <person name="Mehta A."/>
            <person name="Aluvathingal J."/>
            <person name="Nadendla S."/>
            <person name="Myers T."/>
            <person name="Yan Y."/>
            <person name="Sichtig H."/>
        </authorList>
    </citation>
    <scope>NUCLEOTIDE SEQUENCE [LARGE SCALE GENOMIC DNA]</scope>
    <source>
        <strain evidence="1 2">FDAARGOS_899</strain>
    </source>
</reference>
<dbReference type="EMBL" id="CP065687">
    <property type="protein sequence ID" value="QPS45851.1"/>
    <property type="molecule type" value="Genomic_DNA"/>
</dbReference>
<accession>A0A7T2WZ58</accession>
<dbReference type="SUPFAM" id="SSF46955">
    <property type="entry name" value="Putative DNA-binding domain"/>
    <property type="match status" value="1"/>
</dbReference>